<name>A0A517Z3E4_9PLAN</name>
<dbReference type="EMBL" id="CP036275">
    <property type="protein sequence ID" value="QDU36947.1"/>
    <property type="molecule type" value="Genomic_DNA"/>
</dbReference>
<dbReference type="NCBIfam" id="TIGR02595">
    <property type="entry name" value="PEP_CTERM"/>
    <property type="match status" value="1"/>
</dbReference>
<dbReference type="Gene3D" id="2.60.120.260">
    <property type="entry name" value="Galactose-binding domain-like"/>
    <property type="match status" value="1"/>
</dbReference>
<dbReference type="InterPro" id="IPR013424">
    <property type="entry name" value="Ice-binding_C"/>
</dbReference>
<evidence type="ECO:0000313" key="4">
    <source>
        <dbReference type="Proteomes" id="UP000320496"/>
    </source>
</evidence>
<organism evidence="3 4">
    <name type="scientific">Maioricimonas rarisocia</name>
    <dbReference type="NCBI Taxonomy" id="2528026"/>
    <lineage>
        <taxon>Bacteria</taxon>
        <taxon>Pseudomonadati</taxon>
        <taxon>Planctomycetota</taxon>
        <taxon>Planctomycetia</taxon>
        <taxon>Planctomycetales</taxon>
        <taxon>Planctomycetaceae</taxon>
        <taxon>Maioricimonas</taxon>
    </lineage>
</organism>
<keyword evidence="1" id="KW-0732">Signal</keyword>
<dbReference type="Pfam" id="PF07589">
    <property type="entry name" value="PEP-CTERM"/>
    <property type="match status" value="1"/>
</dbReference>
<dbReference type="AlphaFoldDB" id="A0A517Z3E4"/>
<feature type="domain" description="Ice-binding protein C-terminal" evidence="2">
    <location>
        <begin position="206"/>
        <end position="229"/>
    </location>
</feature>
<dbReference type="KEGG" id="mri:Mal4_12500"/>
<keyword evidence="4" id="KW-1185">Reference proteome</keyword>
<dbReference type="Proteomes" id="UP000320496">
    <property type="component" value="Chromosome"/>
</dbReference>
<protein>
    <submittedName>
        <fullName evidence="3">PEP-CTERM motif protein</fullName>
    </submittedName>
</protein>
<evidence type="ECO:0000313" key="3">
    <source>
        <dbReference type="EMBL" id="QDU36947.1"/>
    </source>
</evidence>
<accession>A0A517Z3E4</accession>
<gene>
    <name evidence="3" type="ORF">Mal4_12500</name>
</gene>
<proteinExistence type="predicted"/>
<feature type="signal peptide" evidence="1">
    <location>
        <begin position="1"/>
        <end position="18"/>
    </location>
</feature>
<sequence length="239" mass="25462" precursor="true">MRAIYSMAACALVLIATAEQVQGGMITNGSFETGDFSGWGIVDLSQPFVSLEVRADGYSPSWGLFFSEATDGNYSATHGFDGIDPGTIRIFQDIGVVDPFTDLLTFDYRVGWLLGIFPGTPMDRNLNLNVYQSGSFGTLLGSHHVMTLPGGTNNTDSGNLSGMIDLSSYHGQAVRISFDAHVPESQTGPAFFQLDDVQLSASSASPVPEPSSLALLGIGIAGIGAARRRRRMKQQDTIA</sequence>
<feature type="chain" id="PRO_5022208613" evidence="1">
    <location>
        <begin position="19"/>
        <end position="239"/>
    </location>
</feature>
<reference evidence="3 4" key="1">
    <citation type="submission" date="2019-02" db="EMBL/GenBank/DDBJ databases">
        <title>Deep-cultivation of Planctomycetes and their phenomic and genomic characterization uncovers novel biology.</title>
        <authorList>
            <person name="Wiegand S."/>
            <person name="Jogler M."/>
            <person name="Boedeker C."/>
            <person name="Pinto D."/>
            <person name="Vollmers J."/>
            <person name="Rivas-Marin E."/>
            <person name="Kohn T."/>
            <person name="Peeters S.H."/>
            <person name="Heuer A."/>
            <person name="Rast P."/>
            <person name="Oberbeckmann S."/>
            <person name="Bunk B."/>
            <person name="Jeske O."/>
            <person name="Meyerdierks A."/>
            <person name="Storesund J.E."/>
            <person name="Kallscheuer N."/>
            <person name="Luecker S."/>
            <person name="Lage O.M."/>
            <person name="Pohl T."/>
            <person name="Merkel B.J."/>
            <person name="Hornburger P."/>
            <person name="Mueller R.-W."/>
            <person name="Bruemmer F."/>
            <person name="Labrenz M."/>
            <person name="Spormann A.M."/>
            <person name="Op den Camp H."/>
            <person name="Overmann J."/>
            <person name="Amann R."/>
            <person name="Jetten M.S.M."/>
            <person name="Mascher T."/>
            <person name="Medema M.H."/>
            <person name="Devos D.P."/>
            <person name="Kaster A.-K."/>
            <person name="Ovreas L."/>
            <person name="Rohde M."/>
            <person name="Galperin M.Y."/>
            <person name="Jogler C."/>
        </authorList>
    </citation>
    <scope>NUCLEOTIDE SEQUENCE [LARGE SCALE GENOMIC DNA]</scope>
    <source>
        <strain evidence="3 4">Mal4</strain>
    </source>
</reference>
<evidence type="ECO:0000256" key="1">
    <source>
        <dbReference type="SAM" id="SignalP"/>
    </source>
</evidence>
<evidence type="ECO:0000259" key="2">
    <source>
        <dbReference type="Pfam" id="PF07589"/>
    </source>
</evidence>